<evidence type="ECO:0000313" key="3">
    <source>
        <dbReference type="Proteomes" id="UP001497457"/>
    </source>
</evidence>
<dbReference type="EMBL" id="OZ075115">
    <property type="protein sequence ID" value="CAL5065430.1"/>
    <property type="molecule type" value="Genomic_DNA"/>
</dbReference>
<dbReference type="InterPro" id="IPR036047">
    <property type="entry name" value="F-box-like_dom_sf"/>
</dbReference>
<dbReference type="PANTHER" id="PTHR32133:SF374">
    <property type="entry name" value="F-BOX DOMAIN-CONTAINING PROTEIN"/>
    <property type="match status" value="1"/>
</dbReference>
<gene>
    <name evidence="2" type="ORF">URODEC1_LOCUS99942</name>
</gene>
<organism evidence="2 3">
    <name type="scientific">Urochloa decumbens</name>
    <dbReference type="NCBI Taxonomy" id="240449"/>
    <lineage>
        <taxon>Eukaryota</taxon>
        <taxon>Viridiplantae</taxon>
        <taxon>Streptophyta</taxon>
        <taxon>Embryophyta</taxon>
        <taxon>Tracheophyta</taxon>
        <taxon>Spermatophyta</taxon>
        <taxon>Magnoliopsida</taxon>
        <taxon>Liliopsida</taxon>
        <taxon>Poales</taxon>
        <taxon>Poaceae</taxon>
        <taxon>PACMAD clade</taxon>
        <taxon>Panicoideae</taxon>
        <taxon>Panicodae</taxon>
        <taxon>Paniceae</taxon>
        <taxon>Melinidinae</taxon>
        <taxon>Urochloa</taxon>
    </lineage>
</organism>
<name>A0ABC9EY18_9POAL</name>
<sequence>MEKVASIDEMVTEIAIRVPPSDPARLVNFASVCKRWLGILTKEAFRRAYATRHGRPPFLVPTAPPYPRLSPDVGTDNWYALDARQGRVLLFRNTPDLIVWFPVSGEHFLLPEPPRPYQYHAGAVICADSPHCSDPNCYSLHDFRVIFVGCQDELTSFNQITFFQGNETWESVCSSDTDKWGDAYALKDARYHSDHPLIERSPPVIHRDALYFTLEMHALEGEEVRAALKFDLDAKELSVVLGPEDANPDSRIFLATSEGLAWAGTTVDADEDAEDEDEDEGEMNGQNNICLWTLGDNEPPVWALTSDINLDTTLSSGAISPTYNPAVVGFVEGEETIFIDSGERIFSVDVGSSKTIGPSGRSLAVLPFSHYYMPSMPEESNKKTETEGYAVEFTKDEGVNGPEDKKNTTSKAGVIGQKRGLEAEAPSGNKKPKGEQNKDFSGADELSTQEKTLGDEDLE</sequence>
<accession>A0ABC9EY18</accession>
<feature type="region of interest" description="Disordered" evidence="1">
    <location>
        <begin position="393"/>
        <end position="459"/>
    </location>
</feature>
<dbReference type="Proteomes" id="UP001497457">
    <property type="component" value="Chromosome 5rd"/>
</dbReference>
<keyword evidence="3" id="KW-1185">Reference proteome</keyword>
<proteinExistence type="predicted"/>
<reference evidence="3" key="1">
    <citation type="submission" date="2024-06" db="EMBL/GenBank/DDBJ databases">
        <authorList>
            <person name="Ryan C."/>
        </authorList>
    </citation>
    <scope>NUCLEOTIDE SEQUENCE [LARGE SCALE GENOMIC DNA]</scope>
</reference>
<protein>
    <recommendedName>
        <fullName evidence="4">F-box domain-containing protein</fullName>
    </recommendedName>
</protein>
<evidence type="ECO:0000313" key="2">
    <source>
        <dbReference type="EMBL" id="CAL5065430.1"/>
    </source>
</evidence>
<dbReference type="AlphaFoldDB" id="A0ABC9EY18"/>
<feature type="compositionally biased region" description="Basic and acidic residues" evidence="1">
    <location>
        <begin position="393"/>
        <end position="407"/>
    </location>
</feature>
<evidence type="ECO:0000256" key="1">
    <source>
        <dbReference type="SAM" id="MobiDB-lite"/>
    </source>
</evidence>
<dbReference type="SUPFAM" id="SSF81383">
    <property type="entry name" value="F-box domain"/>
    <property type="match status" value="1"/>
</dbReference>
<evidence type="ECO:0008006" key="4">
    <source>
        <dbReference type="Google" id="ProtNLM"/>
    </source>
</evidence>
<dbReference type="PANTHER" id="PTHR32133">
    <property type="entry name" value="OS07G0120400 PROTEIN"/>
    <property type="match status" value="1"/>
</dbReference>
<reference evidence="2 3" key="2">
    <citation type="submission" date="2024-10" db="EMBL/GenBank/DDBJ databases">
        <authorList>
            <person name="Ryan C."/>
        </authorList>
    </citation>
    <scope>NUCLEOTIDE SEQUENCE [LARGE SCALE GENOMIC DNA]</scope>
</reference>